<organism evidence="1 2">
    <name type="scientific">Frigoriglobus tundricola</name>
    <dbReference type="NCBI Taxonomy" id="2774151"/>
    <lineage>
        <taxon>Bacteria</taxon>
        <taxon>Pseudomonadati</taxon>
        <taxon>Planctomycetota</taxon>
        <taxon>Planctomycetia</taxon>
        <taxon>Gemmatales</taxon>
        <taxon>Gemmataceae</taxon>
        <taxon>Frigoriglobus</taxon>
    </lineage>
</organism>
<evidence type="ECO:0000313" key="2">
    <source>
        <dbReference type="Proteomes" id="UP000503447"/>
    </source>
</evidence>
<sequence length="38" mass="4616">MEDIGTPGRKIRTFSYKWYLRHHRLDKGTIKAHRFGSR</sequence>
<reference evidence="2" key="1">
    <citation type="submission" date="2020-05" db="EMBL/GenBank/DDBJ databases">
        <title>Frigoriglobus tundricola gen. nov., sp. nov., a psychrotolerant cellulolytic planctomycete of the family Gemmataceae with two divergent copies of 16S rRNA gene.</title>
        <authorList>
            <person name="Kulichevskaya I.S."/>
            <person name="Ivanova A.A."/>
            <person name="Naumoff D.G."/>
            <person name="Beletsky A.V."/>
            <person name="Rijpstra W.I.C."/>
            <person name="Sinninghe Damste J.S."/>
            <person name="Mardanov A.V."/>
            <person name="Ravin N.V."/>
            <person name="Dedysh S.N."/>
        </authorList>
    </citation>
    <scope>NUCLEOTIDE SEQUENCE [LARGE SCALE GENOMIC DNA]</scope>
    <source>
        <strain evidence="2">PL17</strain>
    </source>
</reference>
<dbReference type="AlphaFoldDB" id="A0A6M5YKR7"/>
<protein>
    <submittedName>
        <fullName evidence="1">Uncharacterized protein</fullName>
    </submittedName>
</protein>
<keyword evidence="2" id="KW-1185">Reference proteome</keyword>
<evidence type="ECO:0000313" key="1">
    <source>
        <dbReference type="EMBL" id="QJW93873.1"/>
    </source>
</evidence>
<dbReference type="KEGG" id="ftj:FTUN_1387"/>
<dbReference type="EMBL" id="CP053452">
    <property type="protein sequence ID" value="QJW93873.1"/>
    <property type="molecule type" value="Genomic_DNA"/>
</dbReference>
<name>A0A6M5YKR7_9BACT</name>
<proteinExistence type="predicted"/>
<dbReference type="Proteomes" id="UP000503447">
    <property type="component" value="Chromosome"/>
</dbReference>
<accession>A0A6M5YKR7</accession>
<gene>
    <name evidence="1" type="ORF">FTUN_1387</name>
</gene>